<proteinExistence type="inferred from homology"/>
<dbReference type="InterPro" id="IPR036291">
    <property type="entry name" value="NAD(P)-bd_dom_sf"/>
</dbReference>
<dbReference type="RefSeq" id="WP_345648186.1">
    <property type="nucleotide sequence ID" value="NZ_BAABEP010000024.1"/>
</dbReference>
<dbReference type="PROSITE" id="PS00061">
    <property type="entry name" value="ADH_SHORT"/>
    <property type="match status" value="1"/>
</dbReference>
<dbReference type="InterPro" id="IPR002347">
    <property type="entry name" value="SDR_fam"/>
</dbReference>
<protein>
    <submittedName>
        <fullName evidence="3">SDR family oxidoreductase</fullName>
    </submittedName>
</protein>
<evidence type="ECO:0000256" key="1">
    <source>
        <dbReference type="ARBA" id="ARBA00006484"/>
    </source>
</evidence>
<gene>
    <name evidence="3" type="ORF">GCM10023082_36230</name>
</gene>
<comment type="caution">
    <text evidence="3">The sequence shown here is derived from an EMBL/GenBank/DDBJ whole genome shotgun (WGS) entry which is preliminary data.</text>
</comment>
<accession>A0ABP7FBW9</accession>
<reference evidence="4" key="1">
    <citation type="journal article" date="2019" name="Int. J. Syst. Evol. Microbiol.">
        <title>The Global Catalogue of Microorganisms (GCM) 10K type strain sequencing project: providing services to taxonomists for standard genome sequencing and annotation.</title>
        <authorList>
            <consortium name="The Broad Institute Genomics Platform"/>
            <consortium name="The Broad Institute Genome Sequencing Center for Infectious Disease"/>
            <person name="Wu L."/>
            <person name="Ma J."/>
        </authorList>
    </citation>
    <scope>NUCLEOTIDE SEQUENCE [LARGE SCALE GENOMIC DNA]</scope>
    <source>
        <strain evidence="4">JCM 30846</strain>
    </source>
</reference>
<dbReference type="PANTHER" id="PTHR43943:SF2">
    <property type="entry name" value="DEHYDROGENASE_REDUCTASE 4"/>
    <property type="match status" value="1"/>
</dbReference>
<sequence>MSGVLENKVALVTGGGSGIGLAIVRRFVREGAHVFLTGRRQGPLDAAAAELGDRVTPVRADAGHPGELDALYERVRAEAGRIDVLVANAGGGVTGSLGEITEKDFDAMFATNVKGPLFTLQKALPLLAPGASVIVTGSTTATRPDPGLDVYSATKAALRNLVRSWARQAKERQFRVNVLSPGPTRTPGLLGVLPEGQEEAALDQFAAAVALGRVGDPDEIAGAALFLASPDSSYVNGADLFADGGYAQVVV</sequence>
<evidence type="ECO:0000313" key="4">
    <source>
        <dbReference type="Proteomes" id="UP001499884"/>
    </source>
</evidence>
<dbReference type="PANTHER" id="PTHR43943">
    <property type="entry name" value="DEHYDROGENASE/REDUCTASE (SDR FAMILY) MEMBER 4"/>
    <property type="match status" value="1"/>
</dbReference>
<dbReference type="InterPro" id="IPR020904">
    <property type="entry name" value="Sc_DH/Rdtase_CS"/>
</dbReference>
<dbReference type="SUPFAM" id="SSF51735">
    <property type="entry name" value="NAD(P)-binding Rossmann-fold domains"/>
    <property type="match status" value="1"/>
</dbReference>
<dbReference type="CDD" id="cd05233">
    <property type="entry name" value="SDR_c"/>
    <property type="match status" value="1"/>
</dbReference>
<dbReference type="SMART" id="SM00822">
    <property type="entry name" value="PKS_KR"/>
    <property type="match status" value="1"/>
</dbReference>
<comment type="similarity">
    <text evidence="1">Belongs to the short-chain dehydrogenases/reductases (SDR) family.</text>
</comment>
<organism evidence="3 4">
    <name type="scientific">Streptomyces tremellae</name>
    <dbReference type="NCBI Taxonomy" id="1124239"/>
    <lineage>
        <taxon>Bacteria</taxon>
        <taxon>Bacillati</taxon>
        <taxon>Actinomycetota</taxon>
        <taxon>Actinomycetes</taxon>
        <taxon>Kitasatosporales</taxon>
        <taxon>Streptomycetaceae</taxon>
        <taxon>Streptomyces</taxon>
    </lineage>
</organism>
<dbReference type="EMBL" id="BAABEP010000024">
    <property type="protein sequence ID" value="GAA3735904.1"/>
    <property type="molecule type" value="Genomic_DNA"/>
</dbReference>
<dbReference type="Proteomes" id="UP001499884">
    <property type="component" value="Unassembled WGS sequence"/>
</dbReference>
<evidence type="ECO:0000313" key="3">
    <source>
        <dbReference type="EMBL" id="GAA3735904.1"/>
    </source>
</evidence>
<name>A0ABP7FBW9_9ACTN</name>
<dbReference type="Pfam" id="PF13561">
    <property type="entry name" value="adh_short_C2"/>
    <property type="match status" value="1"/>
</dbReference>
<feature type="domain" description="Ketoreductase" evidence="2">
    <location>
        <begin position="8"/>
        <end position="186"/>
    </location>
</feature>
<dbReference type="PRINTS" id="PR00081">
    <property type="entry name" value="GDHRDH"/>
</dbReference>
<evidence type="ECO:0000259" key="2">
    <source>
        <dbReference type="SMART" id="SM00822"/>
    </source>
</evidence>
<keyword evidence="4" id="KW-1185">Reference proteome</keyword>
<dbReference type="Gene3D" id="3.40.50.720">
    <property type="entry name" value="NAD(P)-binding Rossmann-like Domain"/>
    <property type="match status" value="1"/>
</dbReference>
<dbReference type="InterPro" id="IPR057326">
    <property type="entry name" value="KR_dom"/>
</dbReference>